<name>A0A4V1CN08_9CELL</name>
<reference evidence="2 3" key="1">
    <citation type="submission" date="2019-04" db="EMBL/GenBank/DDBJ databases">
        <title>Isolation and identification of Cellulomonas shaoxiangyii sp. Nov. isolated from feces of the Tibetan antelopes (Pantholops hodgsonii) in the Qinghai-Tibet plateau of China.</title>
        <authorList>
            <person name="Tian Z."/>
        </authorList>
    </citation>
    <scope>NUCLEOTIDE SEQUENCE [LARGE SCALE GENOMIC DNA]</scope>
    <source>
        <strain evidence="2 3">Z28</strain>
    </source>
</reference>
<organism evidence="2 3">
    <name type="scientific">Cellulomonas shaoxiangyii</name>
    <dbReference type="NCBI Taxonomy" id="2566013"/>
    <lineage>
        <taxon>Bacteria</taxon>
        <taxon>Bacillati</taxon>
        <taxon>Actinomycetota</taxon>
        <taxon>Actinomycetes</taxon>
        <taxon>Micrococcales</taxon>
        <taxon>Cellulomonadaceae</taxon>
        <taxon>Cellulomonas</taxon>
    </lineage>
</organism>
<keyword evidence="1" id="KW-1133">Transmembrane helix</keyword>
<dbReference type="AlphaFoldDB" id="A0A4V1CN08"/>
<feature type="transmembrane region" description="Helical" evidence="1">
    <location>
        <begin position="34"/>
        <end position="55"/>
    </location>
</feature>
<dbReference type="OrthoDB" id="10015672at2"/>
<feature type="transmembrane region" description="Helical" evidence="1">
    <location>
        <begin position="67"/>
        <end position="87"/>
    </location>
</feature>
<evidence type="ECO:0000313" key="2">
    <source>
        <dbReference type="EMBL" id="QCB94795.1"/>
    </source>
</evidence>
<dbReference type="Proteomes" id="UP000296469">
    <property type="component" value="Chromosome"/>
</dbReference>
<proteinExistence type="predicted"/>
<sequence length="165" mass="17511">MESSPNATPADAQAALRRLDDARERLAERITSPWWYRLGAAACTASMFVGAGLIVGRPASGSSAESASMMLIVLGAIVAPMVLLWALRRSTGMSVERYAEGMGTWYAVVFGLFAVGFVLQAFAGVPWAMTVAGVGAAVATVVRERSLDGLLRRRVRAGHDVRARA</sequence>
<evidence type="ECO:0000256" key="1">
    <source>
        <dbReference type="SAM" id="Phobius"/>
    </source>
</evidence>
<keyword evidence="3" id="KW-1185">Reference proteome</keyword>
<evidence type="ECO:0000313" key="3">
    <source>
        <dbReference type="Proteomes" id="UP000296469"/>
    </source>
</evidence>
<gene>
    <name evidence="2" type="ORF">E5225_15735</name>
</gene>
<accession>A0A4V1CN08</accession>
<keyword evidence="1" id="KW-0812">Transmembrane</keyword>
<keyword evidence="1" id="KW-0472">Membrane</keyword>
<protein>
    <submittedName>
        <fullName evidence="2">Uncharacterized protein</fullName>
    </submittedName>
</protein>
<dbReference type="RefSeq" id="WP_135972069.1">
    <property type="nucleotide sequence ID" value="NZ_CP039291.1"/>
</dbReference>
<dbReference type="KEGG" id="celz:E5225_15735"/>
<feature type="transmembrane region" description="Helical" evidence="1">
    <location>
        <begin position="99"/>
        <end position="119"/>
    </location>
</feature>
<dbReference type="EMBL" id="CP039291">
    <property type="protein sequence ID" value="QCB94795.1"/>
    <property type="molecule type" value="Genomic_DNA"/>
</dbReference>